<keyword evidence="7" id="KW-0653">Protein transport</keyword>
<evidence type="ECO:0000256" key="6">
    <source>
        <dbReference type="ARBA" id="ARBA00022692"/>
    </source>
</evidence>
<sequence>MNVAKFDLYNAEWLDLVFDHRNKAYGAYDLRRHYSRNMVKAMGFTFAGVAVLVAASIIFKPKPTPALRIIDVPIIDMKHIKTEKLIEKPKVAPAKPAAPPKPAPALKTVQNLPPVVVPADPPVQPHTTAELLKSTISNVDSKGVDKPGNVLGDKADKGDGPGVAQTDNKVYSPGELLEVMPEPIGGAAAWAKFLQKNLRFPAVAQEQGVSGKVFLSFIVEKDGHLSNIVVERGAGYGFDEEALRVLKLAKAWRPGVQNGQPVRVKYEIPINFQLSE</sequence>
<reference evidence="13 14" key="1">
    <citation type="submission" date="2023-07" db="EMBL/GenBank/DDBJ databases">
        <title>Sorghum-associated microbial communities from plants grown in Nebraska, USA.</title>
        <authorList>
            <person name="Schachtman D."/>
        </authorList>
    </citation>
    <scope>NUCLEOTIDE SEQUENCE [LARGE SCALE GENOMIC DNA]</scope>
    <source>
        <strain evidence="13 14">3262</strain>
    </source>
</reference>
<dbReference type="InterPro" id="IPR051045">
    <property type="entry name" value="TonB-dependent_transducer"/>
</dbReference>
<keyword evidence="9 11" id="KW-0472">Membrane</keyword>
<evidence type="ECO:0000256" key="8">
    <source>
        <dbReference type="ARBA" id="ARBA00022989"/>
    </source>
</evidence>
<dbReference type="PANTHER" id="PTHR33446">
    <property type="entry name" value="PROTEIN TONB-RELATED"/>
    <property type="match status" value="1"/>
</dbReference>
<protein>
    <submittedName>
        <fullName evidence="13">Protein TonB</fullName>
    </submittedName>
</protein>
<keyword evidence="8 11" id="KW-1133">Transmembrane helix</keyword>
<evidence type="ECO:0000313" key="14">
    <source>
        <dbReference type="Proteomes" id="UP001247620"/>
    </source>
</evidence>
<dbReference type="PANTHER" id="PTHR33446:SF2">
    <property type="entry name" value="PROTEIN TONB"/>
    <property type="match status" value="1"/>
</dbReference>
<evidence type="ECO:0000256" key="10">
    <source>
        <dbReference type="SAM" id="MobiDB-lite"/>
    </source>
</evidence>
<evidence type="ECO:0000256" key="1">
    <source>
        <dbReference type="ARBA" id="ARBA00004383"/>
    </source>
</evidence>
<feature type="transmembrane region" description="Helical" evidence="11">
    <location>
        <begin position="41"/>
        <end position="59"/>
    </location>
</feature>
<dbReference type="NCBIfam" id="TIGR01352">
    <property type="entry name" value="tonB_Cterm"/>
    <property type="match status" value="1"/>
</dbReference>
<comment type="similarity">
    <text evidence="2">Belongs to the TonB family.</text>
</comment>
<evidence type="ECO:0000256" key="2">
    <source>
        <dbReference type="ARBA" id="ARBA00006555"/>
    </source>
</evidence>
<keyword evidence="6 11" id="KW-0812">Transmembrane</keyword>
<feature type="region of interest" description="Disordered" evidence="10">
    <location>
        <begin position="143"/>
        <end position="168"/>
    </location>
</feature>
<evidence type="ECO:0000313" key="13">
    <source>
        <dbReference type="EMBL" id="MDR6940829.1"/>
    </source>
</evidence>
<comment type="caution">
    <text evidence="13">The sequence shown here is derived from an EMBL/GenBank/DDBJ whole genome shotgun (WGS) entry which is preliminary data.</text>
</comment>
<keyword evidence="5" id="KW-0997">Cell inner membrane</keyword>
<dbReference type="InterPro" id="IPR037682">
    <property type="entry name" value="TonB_C"/>
</dbReference>
<evidence type="ECO:0000256" key="9">
    <source>
        <dbReference type="ARBA" id="ARBA00023136"/>
    </source>
</evidence>
<evidence type="ECO:0000256" key="3">
    <source>
        <dbReference type="ARBA" id="ARBA00022448"/>
    </source>
</evidence>
<keyword evidence="3" id="KW-0813">Transport</keyword>
<dbReference type="PRINTS" id="PR01374">
    <property type="entry name" value="TONBPROTEIN"/>
</dbReference>
<keyword evidence="4" id="KW-1003">Cell membrane</keyword>
<evidence type="ECO:0000256" key="5">
    <source>
        <dbReference type="ARBA" id="ARBA00022519"/>
    </source>
</evidence>
<comment type="subcellular location">
    <subcellularLocation>
        <location evidence="1">Cell inner membrane</location>
        <topology evidence="1">Single-pass membrane protein</topology>
        <orientation evidence="1">Periplasmic side</orientation>
    </subcellularLocation>
</comment>
<proteinExistence type="inferred from homology"/>
<keyword evidence="14" id="KW-1185">Reference proteome</keyword>
<evidence type="ECO:0000256" key="7">
    <source>
        <dbReference type="ARBA" id="ARBA00022927"/>
    </source>
</evidence>
<gene>
    <name evidence="13" type="ORF">J2W55_000657</name>
</gene>
<name>A0ABU1T645_9SPHI</name>
<dbReference type="Gene3D" id="3.30.1150.10">
    <property type="match status" value="1"/>
</dbReference>
<dbReference type="RefSeq" id="WP_310091941.1">
    <property type="nucleotide sequence ID" value="NZ_JAVDUU010000001.1"/>
</dbReference>
<evidence type="ECO:0000256" key="11">
    <source>
        <dbReference type="SAM" id="Phobius"/>
    </source>
</evidence>
<dbReference type="SUPFAM" id="SSF74653">
    <property type="entry name" value="TolA/TonB C-terminal domain"/>
    <property type="match status" value="1"/>
</dbReference>
<dbReference type="Proteomes" id="UP001247620">
    <property type="component" value="Unassembled WGS sequence"/>
</dbReference>
<organism evidence="13 14">
    <name type="scientific">Mucilaginibacter pocheonensis</name>
    <dbReference type="NCBI Taxonomy" id="398050"/>
    <lineage>
        <taxon>Bacteria</taxon>
        <taxon>Pseudomonadati</taxon>
        <taxon>Bacteroidota</taxon>
        <taxon>Sphingobacteriia</taxon>
        <taxon>Sphingobacteriales</taxon>
        <taxon>Sphingobacteriaceae</taxon>
        <taxon>Mucilaginibacter</taxon>
    </lineage>
</organism>
<evidence type="ECO:0000256" key="4">
    <source>
        <dbReference type="ARBA" id="ARBA00022475"/>
    </source>
</evidence>
<dbReference type="EMBL" id="JAVDUU010000001">
    <property type="protein sequence ID" value="MDR6940829.1"/>
    <property type="molecule type" value="Genomic_DNA"/>
</dbReference>
<accession>A0ABU1T645</accession>
<dbReference type="InterPro" id="IPR006260">
    <property type="entry name" value="TonB/TolA_C"/>
</dbReference>
<feature type="domain" description="TonB C-terminal" evidence="12">
    <location>
        <begin position="185"/>
        <end position="276"/>
    </location>
</feature>
<dbReference type="PROSITE" id="PS52015">
    <property type="entry name" value="TONB_CTD"/>
    <property type="match status" value="1"/>
</dbReference>
<dbReference type="InterPro" id="IPR003538">
    <property type="entry name" value="TonB"/>
</dbReference>
<evidence type="ECO:0000259" key="12">
    <source>
        <dbReference type="PROSITE" id="PS52015"/>
    </source>
</evidence>
<dbReference type="Pfam" id="PF03544">
    <property type="entry name" value="TonB_C"/>
    <property type="match status" value="1"/>
</dbReference>